<reference evidence="3" key="1">
    <citation type="journal article" date="2019" name="Int. J. Syst. Evol. Microbiol.">
        <title>The Global Catalogue of Microorganisms (GCM) 10K type strain sequencing project: providing services to taxonomists for standard genome sequencing and annotation.</title>
        <authorList>
            <consortium name="The Broad Institute Genomics Platform"/>
            <consortium name="The Broad Institute Genome Sequencing Center for Infectious Disease"/>
            <person name="Wu L."/>
            <person name="Ma J."/>
        </authorList>
    </citation>
    <scope>NUCLEOTIDE SEQUENCE [LARGE SCALE GENOMIC DNA]</scope>
    <source>
        <strain evidence="3">JCM 9092</strain>
    </source>
</reference>
<evidence type="ECO:0000313" key="3">
    <source>
        <dbReference type="Proteomes" id="UP001501637"/>
    </source>
</evidence>
<proteinExistence type="predicted"/>
<sequence length="157" mass="15891">MLVLECDADDAPVEFVAGAELMPVCAVLVGVKQEHDEVEPGRGICDPAVERRGEDAGPSRVGVNASRGIGECPSQVGDGPSGDLSQQVEVWGPVTAVSAKDPEQVFVGQVVGAGETADEGLGALAEAVPDLDGQAGEPRGLRAAVRSGSGHGLIRPS</sequence>
<dbReference type="EMBL" id="BAAAUG010000013">
    <property type="protein sequence ID" value="GAA3084897.1"/>
    <property type="molecule type" value="Genomic_DNA"/>
</dbReference>
<evidence type="ECO:0000256" key="1">
    <source>
        <dbReference type="SAM" id="MobiDB-lite"/>
    </source>
</evidence>
<protein>
    <submittedName>
        <fullName evidence="2">Uncharacterized protein</fullName>
    </submittedName>
</protein>
<name>A0ABP6MBA3_9ACTN</name>
<organism evidence="2 3">
    <name type="scientific">Streptomyces rectiviolaceus</name>
    <dbReference type="NCBI Taxonomy" id="332591"/>
    <lineage>
        <taxon>Bacteria</taxon>
        <taxon>Bacillati</taxon>
        <taxon>Actinomycetota</taxon>
        <taxon>Actinomycetes</taxon>
        <taxon>Kitasatosporales</taxon>
        <taxon>Streptomycetaceae</taxon>
        <taxon>Streptomyces</taxon>
    </lineage>
</organism>
<evidence type="ECO:0000313" key="2">
    <source>
        <dbReference type="EMBL" id="GAA3084897.1"/>
    </source>
</evidence>
<dbReference type="Proteomes" id="UP001501637">
    <property type="component" value="Unassembled WGS sequence"/>
</dbReference>
<accession>A0ABP6MBA3</accession>
<feature type="region of interest" description="Disordered" evidence="1">
    <location>
        <begin position="39"/>
        <end position="85"/>
    </location>
</feature>
<comment type="caution">
    <text evidence="2">The sequence shown here is derived from an EMBL/GenBank/DDBJ whole genome shotgun (WGS) entry which is preliminary data.</text>
</comment>
<gene>
    <name evidence="2" type="ORF">GCM10010449_05840</name>
</gene>
<keyword evidence="3" id="KW-1185">Reference proteome</keyword>
<feature type="compositionally biased region" description="Basic and acidic residues" evidence="1">
    <location>
        <begin position="48"/>
        <end position="57"/>
    </location>
</feature>